<feature type="repeat" description="PPR" evidence="3">
    <location>
        <begin position="273"/>
        <end position="307"/>
    </location>
</feature>
<feature type="repeat" description="PPR" evidence="3">
    <location>
        <begin position="103"/>
        <end position="137"/>
    </location>
</feature>
<feature type="region of interest" description="Disordered" evidence="4">
    <location>
        <begin position="205"/>
        <end position="271"/>
    </location>
</feature>
<organism evidence="5 6">
    <name type="scientific">Brassica cretica</name>
    <name type="common">Mustard</name>
    <dbReference type="NCBI Taxonomy" id="69181"/>
    <lineage>
        <taxon>Eukaryota</taxon>
        <taxon>Viridiplantae</taxon>
        <taxon>Streptophyta</taxon>
        <taxon>Embryophyta</taxon>
        <taxon>Tracheophyta</taxon>
        <taxon>Spermatophyta</taxon>
        <taxon>Magnoliopsida</taxon>
        <taxon>eudicotyledons</taxon>
        <taxon>Gunneridae</taxon>
        <taxon>Pentapetalae</taxon>
        <taxon>rosids</taxon>
        <taxon>malvids</taxon>
        <taxon>Brassicales</taxon>
        <taxon>Brassicaceae</taxon>
        <taxon>Brassiceae</taxon>
        <taxon>Brassica</taxon>
    </lineage>
</organism>
<dbReference type="PROSITE" id="PS51375">
    <property type="entry name" value="PPR"/>
    <property type="match status" value="4"/>
</dbReference>
<dbReference type="EMBL" id="QGKX02000095">
    <property type="protein sequence ID" value="KAF3574213.1"/>
    <property type="molecule type" value="Genomic_DNA"/>
</dbReference>
<reference evidence="5" key="1">
    <citation type="submission" date="2019-12" db="EMBL/GenBank/DDBJ databases">
        <title>Genome sequencing and annotation of Brassica cretica.</title>
        <authorList>
            <person name="Studholme D.J."/>
            <person name="Sarris P."/>
        </authorList>
    </citation>
    <scope>NUCLEOTIDE SEQUENCE</scope>
    <source>
        <strain evidence="5">PFS-109/04</strain>
        <tissue evidence="5">Leaf</tissue>
    </source>
</reference>
<sequence length="379" mass="42726">MMLRTQRWNLLTTLRLVHLRSTETGFSGLSSYRNLSYKEKLRSGLFSIKKDDAVALFQSMILSRPFPTVIDFNRLFSGIARTKQYDLVLALCNQMELNGISHDLYTLSIVINCFCRCRKLGFAFSAMGKIFKLGYEPNTVTFNTLLNGLCLEGRVFEAVELVDCMVLSQHVPDLITLNTLVNGLCLQDGLSEAMSLIDRMEVMKGNQKGVPNERRRQSLRIQKPDSIAKKPEPRVHKSSKKSRPVREPVRALSVESLSASDESEREGSERERDIQSYNIMLSGLCKRSSLSEADALFRKMKEDGYEPDGCTYNTLIRAHLRGSDITTSVQLIEEMKRCGFSSDASTIKIVMDMLSSGELDKSFLNMLYGPFGDKSSSLD</sequence>
<evidence type="ECO:0000313" key="6">
    <source>
        <dbReference type="Proteomes" id="UP000712600"/>
    </source>
</evidence>
<dbReference type="Pfam" id="PF12854">
    <property type="entry name" value="PPR_1"/>
    <property type="match status" value="2"/>
</dbReference>
<proteinExistence type="inferred from homology"/>
<dbReference type="Gene3D" id="1.25.40.10">
    <property type="entry name" value="Tetratricopeptide repeat domain"/>
    <property type="match status" value="2"/>
</dbReference>
<dbReference type="InterPro" id="IPR002885">
    <property type="entry name" value="PPR_rpt"/>
</dbReference>
<dbReference type="Pfam" id="PF13041">
    <property type="entry name" value="PPR_2"/>
    <property type="match status" value="2"/>
</dbReference>
<evidence type="ECO:0000313" key="5">
    <source>
        <dbReference type="EMBL" id="KAF3574213.1"/>
    </source>
</evidence>
<feature type="repeat" description="PPR" evidence="3">
    <location>
        <begin position="308"/>
        <end position="342"/>
    </location>
</feature>
<accession>A0A8S9RMQ1</accession>
<name>A0A8S9RMQ1_BRACR</name>
<keyword evidence="2" id="KW-0677">Repeat</keyword>
<dbReference type="PANTHER" id="PTHR47941">
    <property type="entry name" value="PENTATRICOPEPTIDE REPEAT-CONTAINING PROTEIN 3, MITOCHONDRIAL"/>
    <property type="match status" value="1"/>
</dbReference>
<evidence type="ECO:0000256" key="4">
    <source>
        <dbReference type="SAM" id="MobiDB-lite"/>
    </source>
</evidence>
<protein>
    <recommendedName>
        <fullName evidence="7">Pentacotripeptide-repeat region of PRORP domain-containing protein</fullName>
    </recommendedName>
</protein>
<dbReference type="InterPro" id="IPR011990">
    <property type="entry name" value="TPR-like_helical_dom_sf"/>
</dbReference>
<dbReference type="AlphaFoldDB" id="A0A8S9RMQ1"/>
<dbReference type="Proteomes" id="UP000712600">
    <property type="component" value="Unassembled WGS sequence"/>
</dbReference>
<evidence type="ECO:0000256" key="3">
    <source>
        <dbReference type="PROSITE-ProRule" id="PRU00708"/>
    </source>
</evidence>
<gene>
    <name evidence="5" type="ORF">F2Q69_00063449</name>
</gene>
<evidence type="ECO:0000256" key="2">
    <source>
        <dbReference type="ARBA" id="ARBA00022737"/>
    </source>
</evidence>
<feature type="repeat" description="PPR" evidence="3">
    <location>
        <begin position="138"/>
        <end position="172"/>
    </location>
</feature>
<feature type="compositionally biased region" description="Basic and acidic residues" evidence="4">
    <location>
        <begin position="211"/>
        <end position="235"/>
    </location>
</feature>
<comment type="similarity">
    <text evidence="1">Belongs to the PPR family. P subfamily.</text>
</comment>
<dbReference type="NCBIfam" id="TIGR00756">
    <property type="entry name" value="PPR"/>
    <property type="match status" value="3"/>
</dbReference>
<evidence type="ECO:0008006" key="7">
    <source>
        <dbReference type="Google" id="ProtNLM"/>
    </source>
</evidence>
<comment type="caution">
    <text evidence="5">The sequence shown here is derived from an EMBL/GenBank/DDBJ whole genome shotgun (WGS) entry which is preliminary data.</text>
</comment>
<evidence type="ECO:0000256" key="1">
    <source>
        <dbReference type="ARBA" id="ARBA00007626"/>
    </source>
</evidence>